<sequence length="327" mass="36638">MPSSSDDIRWPWESDEENSPRQSRTPQNSPNSGGGGGRQHSSYVMHSGARTSSRQMQHHQQNVGHHPVVLEHFVHEMLLAHNKYRAMHQAPPLKLDRSLTEGAQHWAETIASQDQLKPDMDVKNAHIGENLAMKFNSERTDFSGAQFTDYWYSGIADYDFGENAPRLHRGSGALSFTQMVWKASRMVGFGRAVSRLGRVYVVGRYFPGGNSIEGFVENVLPPLGANLHDVGRSSTMDRQHSEEHLERPSKMAAVRSAGSRMSEYVEPPEGAIGAVKPSDTLVSSSTSTEYQNDRTVVIFEEKYRTADGSTYTKQKKTTYYGENRHHS</sequence>
<name>A0A1I8GGG1_9PLAT</name>
<dbReference type="AlphaFoldDB" id="A0A1I8GGG1"/>
<evidence type="ECO:0000313" key="1">
    <source>
        <dbReference type="Proteomes" id="UP000095280"/>
    </source>
</evidence>
<reference evidence="2" key="1">
    <citation type="submission" date="2016-11" db="UniProtKB">
        <authorList>
            <consortium name="WormBaseParasite"/>
        </authorList>
    </citation>
    <scope>IDENTIFICATION</scope>
</reference>
<dbReference type="InterPro" id="IPR034113">
    <property type="entry name" value="SCP_GAPR1-like"/>
</dbReference>
<proteinExistence type="predicted"/>
<dbReference type="Gene3D" id="3.40.33.10">
    <property type="entry name" value="CAP"/>
    <property type="match status" value="1"/>
</dbReference>
<dbReference type="PANTHER" id="PTHR10334">
    <property type="entry name" value="CYSTEINE-RICH SECRETORY PROTEIN-RELATED"/>
    <property type="match status" value="1"/>
</dbReference>
<dbReference type="SMART" id="SM00198">
    <property type="entry name" value="SCP"/>
    <property type="match status" value="1"/>
</dbReference>
<dbReference type="FunFam" id="3.40.33.10:FF:000002">
    <property type="entry name" value="Golgi-associated plant pathogenesis-related protein 1"/>
    <property type="match status" value="1"/>
</dbReference>
<protein>
    <submittedName>
        <fullName evidence="2">SCP domain-containing protein</fullName>
    </submittedName>
</protein>
<dbReference type="WBParaSite" id="maker-uti_cns_0001949-snap-gene-0.9-mRNA-1">
    <property type="protein sequence ID" value="maker-uti_cns_0001949-snap-gene-0.9-mRNA-1"/>
    <property type="gene ID" value="maker-uti_cns_0001949-snap-gene-0.9"/>
</dbReference>
<dbReference type="InterPro" id="IPR014044">
    <property type="entry name" value="CAP_dom"/>
</dbReference>
<dbReference type="Pfam" id="PF00188">
    <property type="entry name" value="CAP"/>
    <property type="match status" value="1"/>
</dbReference>
<dbReference type="SUPFAM" id="SSF55797">
    <property type="entry name" value="PR-1-like"/>
    <property type="match status" value="1"/>
</dbReference>
<dbReference type="STRING" id="282301.A0A1I8GGG1"/>
<dbReference type="InterPro" id="IPR001283">
    <property type="entry name" value="CRISP-related"/>
</dbReference>
<dbReference type="InterPro" id="IPR035940">
    <property type="entry name" value="CAP_sf"/>
</dbReference>
<organism evidence="1 2">
    <name type="scientific">Macrostomum lignano</name>
    <dbReference type="NCBI Taxonomy" id="282301"/>
    <lineage>
        <taxon>Eukaryota</taxon>
        <taxon>Metazoa</taxon>
        <taxon>Spiralia</taxon>
        <taxon>Lophotrochozoa</taxon>
        <taxon>Platyhelminthes</taxon>
        <taxon>Rhabditophora</taxon>
        <taxon>Macrostomorpha</taxon>
        <taxon>Macrostomida</taxon>
        <taxon>Macrostomidae</taxon>
        <taxon>Macrostomum</taxon>
    </lineage>
</organism>
<evidence type="ECO:0000313" key="2">
    <source>
        <dbReference type="WBParaSite" id="maker-uti_cns_0001949-snap-gene-0.9-mRNA-1"/>
    </source>
</evidence>
<dbReference type="OrthoDB" id="337038at2759"/>
<dbReference type="Proteomes" id="UP000095280">
    <property type="component" value="Unplaced"/>
</dbReference>
<keyword evidence="1" id="KW-1185">Reference proteome</keyword>
<dbReference type="CDD" id="cd05382">
    <property type="entry name" value="CAP_GAPR1-like"/>
    <property type="match status" value="1"/>
</dbReference>
<accession>A0A1I8GGG1</accession>